<dbReference type="Pfam" id="PF02515">
    <property type="entry name" value="CoA_transf_3"/>
    <property type="match status" value="1"/>
</dbReference>
<dbReference type="Gene3D" id="3.40.50.10540">
    <property type="entry name" value="Crotonobetainyl-coa:carnitine coa-transferase, domain 1"/>
    <property type="match status" value="1"/>
</dbReference>
<proteinExistence type="inferred from homology"/>
<evidence type="ECO:0000313" key="4">
    <source>
        <dbReference type="Proteomes" id="UP001432216"/>
    </source>
</evidence>
<dbReference type="InterPro" id="IPR050483">
    <property type="entry name" value="CoA-transferase_III_domain"/>
</dbReference>
<reference evidence="3 4" key="1">
    <citation type="submission" date="2024-01" db="EMBL/GenBank/DDBJ databases">
        <title>Comparative genomics of Cryptococcus and Kwoniella reveals pathogenesis evolution and contrasting modes of karyotype evolution via chromosome fusion or intercentromeric recombination.</title>
        <authorList>
            <person name="Coelho M.A."/>
            <person name="David-Palma M."/>
            <person name="Shea T."/>
            <person name="Bowers K."/>
            <person name="McGinley-Smith S."/>
            <person name="Mohammad A.W."/>
            <person name="Gnirke A."/>
            <person name="Yurkov A.M."/>
            <person name="Nowrousian M."/>
            <person name="Sun S."/>
            <person name="Cuomo C.A."/>
            <person name="Heitman J."/>
        </authorList>
    </citation>
    <scope>NUCLEOTIDE SEQUENCE [LARGE SCALE GENOMIC DNA]</scope>
    <source>
        <strain evidence="3 4">7685027</strain>
    </source>
</reference>
<organism evidence="3 4">
    <name type="scientific">Cryptococcus decagattii</name>
    <dbReference type="NCBI Taxonomy" id="1859122"/>
    <lineage>
        <taxon>Eukaryota</taxon>
        <taxon>Fungi</taxon>
        <taxon>Dikarya</taxon>
        <taxon>Basidiomycota</taxon>
        <taxon>Agaricomycotina</taxon>
        <taxon>Tremellomycetes</taxon>
        <taxon>Tremellales</taxon>
        <taxon>Cryptococcaceae</taxon>
        <taxon>Cryptococcus</taxon>
        <taxon>Cryptococcus gattii species complex</taxon>
    </lineage>
</organism>
<protein>
    <recommendedName>
        <fullName evidence="5">L-carnitine dehydratase/bile acid-inducible protein F</fullName>
    </recommendedName>
</protein>
<dbReference type="InterPro" id="IPR003673">
    <property type="entry name" value="CoA-Trfase_fam_III"/>
</dbReference>
<evidence type="ECO:0008006" key="5">
    <source>
        <dbReference type="Google" id="ProtNLM"/>
    </source>
</evidence>
<dbReference type="PANTHER" id="PTHR48207:SF3">
    <property type="entry name" value="SUCCINATE--HYDROXYMETHYLGLUTARATE COA-TRANSFERASE"/>
    <property type="match status" value="1"/>
</dbReference>
<keyword evidence="2" id="KW-0808">Transferase</keyword>
<evidence type="ECO:0000313" key="3">
    <source>
        <dbReference type="EMBL" id="WVO20779.1"/>
    </source>
</evidence>
<accession>A0ABZ2ARC7</accession>
<keyword evidence="4" id="KW-1185">Reference proteome</keyword>
<sequence>MVKAEARIWTIRFCSCFHLSCDQGVGRHGGLETDYLPHISDTYFKRSNLMVSFIRRYVPAEAVECLDGSGGMFLWDITRAVVVLFSNLTPARPFKRYCCSIFPVDVWPIVEGLPIFGKTLSAPPGVQLYASSISHLRSFSTPAIVNDDRPLAGIKVVDLTRILAGPFATMMLSDLGADVIKIESPKNGDDTRSWLPPSAPVPLEDYPRPDLPPESAYFMQANRNKRSLTLNLKSGEGQKIIRRLIEEADVLVENYVPGKLKKFSLSWEEVKEMNPRLIYCSITGYGSTGPYSKSPGYDVVIEAEAGLMHITGEKDGKPVKVGVAVTDVLTGHYAQSGILAALLKRQKTGKGSRVECSLFESQIASLCNIGANYLIAGQEATRWGTSHPSIVPYQVFSTKDSFIMLSAGNDSQFAILCSPAVFNKPDWLNDDRFSKNHKRVENRDVMISLIEEVLSAKTTEEWCQKLTGKGLPFAPINNIAQTFSHPQAIAREVVEEVVHPRAGKIKLAAPAVTYDGSKPKLYRPPPYLGQHTEEVLTELGYNSDEIKKMQVDGVI</sequence>
<evidence type="ECO:0000256" key="1">
    <source>
        <dbReference type="ARBA" id="ARBA00008383"/>
    </source>
</evidence>
<evidence type="ECO:0000256" key="2">
    <source>
        <dbReference type="ARBA" id="ARBA00022679"/>
    </source>
</evidence>
<gene>
    <name evidence="3" type="ORF">IAS62_002079</name>
</gene>
<dbReference type="GeneID" id="89988853"/>
<dbReference type="EMBL" id="CP143808">
    <property type="protein sequence ID" value="WVO20779.1"/>
    <property type="molecule type" value="Genomic_DNA"/>
</dbReference>
<comment type="similarity">
    <text evidence="1">Belongs to the CoA-transferase III family.</text>
</comment>
<dbReference type="RefSeq" id="XP_064720018.1">
    <property type="nucleotide sequence ID" value="XM_064863946.1"/>
</dbReference>
<dbReference type="InterPro" id="IPR044855">
    <property type="entry name" value="CoA-Trfase_III_dom3_sf"/>
</dbReference>
<dbReference type="Gene3D" id="3.30.1540.10">
    <property type="entry name" value="formyl-coa transferase, domain 3"/>
    <property type="match status" value="1"/>
</dbReference>
<dbReference type="InterPro" id="IPR023606">
    <property type="entry name" value="CoA-Trfase_III_dom_1_sf"/>
</dbReference>
<dbReference type="SUPFAM" id="SSF89796">
    <property type="entry name" value="CoA-transferase family III (CaiB/BaiF)"/>
    <property type="match status" value="1"/>
</dbReference>
<name>A0ABZ2ARC7_9TREE</name>
<dbReference type="Proteomes" id="UP001432216">
    <property type="component" value="Chromosome 3"/>
</dbReference>
<dbReference type="PANTHER" id="PTHR48207">
    <property type="entry name" value="SUCCINATE--HYDROXYMETHYLGLUTARATE COA-TRANSFERASE"/>
    <property type="match status" value="1"/>
</dbReference>